<sequence>MNAAERLFDHVQRVAPETHLRILQVIRPHSLAAVTRIFQQHLVHSVPDLRVFQQNSKQIPEFCLQFVLAIRRQFPSPGDPFGILLTCRITKSDTQGTLDSKHLQIADPTVSYNVDKALRYELNLFTIHTHVFEMATTHQYASVFTKNYNISELMDLLPNSGVLERGEPFHKGRDVRGRLQYLSTFQFILVPNRIIYKSFKDLQILLQQLKLDRIVAFSDIRNIFQKCGLVCYFFNLVNVVQHQLLTDMSCVYARDVLTIMKYQCRTGTPLPLTREGLSKNPDRSPIDVLSFEAPKKNYARMCTEQPKRSFPVMTSADKIFFGQQFNEGTGYHFGLMPKKGQ</sequence>
<dbReference type="AlphaFoldDB" id="A0AAV6TET2"/>
<protein>
    <submittedName>
        <fullName evidence="1">Uncharacterized protein</fullName>
    </submittedName>
</protein>
<evidence type="ECO:0000313" key="1">
    <source>
        <dbReference type="EMBL" id="KAG8170337.1"/>
    </source>
</evidence>
<name>A0AAV6TET2_9ARAC</name>
<dbReference type="SUPFAM" id="SSF64484">
    <property type="entry name" value="beta and beta-prime subunits of DNA dependent RNA-polymerase"/>
    <property type="match status" value="1"/>
</dbReference>
<accession>A0AAV6TET2</accession>
<proteinExistence type="predicted"/>
<comment type="caution">
    <text evidence="1">The sequence shown here is derived from an EMBL/GenBank/DDBJ whole genome shotgun (WGS) entry which is preliminary data.</text>
</comment>
<gene>
    <name evidence="1" type="ORF">JTE90_014799</name>
</gene>
<dbReference type="Proteomes" id="UP000827092">
    <property type="component" value="Unassembled WGS sequence"/>
</dbReference>
<reference evidence="1 2" key="1">
    <citation type="journal article" date="2022" name="Nat. Ecol. Evol.">
        <title>A masculinizing supergene underlies an exaggerated male reproductive morph in a spider.</title>
        <authorList>
            <person name="Hendrickx F."/>
            <person name="De Corte Z."/>
            <person name="Sonet G."/>
            <person name="Van Belleghem S.M."/>
            <person name="Kostlbacher S."/>
            <person name="Vangestel C."/>
        </authorList>
    </citation>
    <scope>NUCLEOTIDE SEQUENCE [LARGE SCALE GENOMIC DNA]</scope>
    <source>
        <strain evidence="1">W744_W776</strain>
    </source>
</reference>
<dbReference type="EMBL" id="JAFNEN010005608">
    <property type="protein sequence ID" value="KAG8170337.1"/>
    <property type="molecule type" value="Genomic_DNA"/>
</dbReference>
<evidence type="ECO:0000313" key="2">
    <source>
        <dbReference type="Proteomes" id="UP000827092"/>
    </source>
</evidence>
<keyword evidence="2" id="KW-1185">Reference proteome</keyword>
<organism evidence="1 2">
    <name type="scientific">Oedothorax gibbosus</name>
    <dbReference type="NCBI Taxonomy" id="931172"/>
    <lineage>
        <taxon>Eukaryota</taxon>
        <taxon>Metazoa</taxon>
        <taxon>Ecdysozoa</taxon>
        <taxon>Arthropoda</taxon>
        <taxon>Chelicerata</taxon>
        <taxon>Arachnida</taxon>
        <taxon>Araneae</taxon>
        <taxon>Araneomorphae</taxon>
        <taxon>Entelegynae</taxon>
        <taxon>Araneoidea</taxon>
        <taxon>Linyphiidae</taxon>
        <taxon>Erigoninae</taxon>
        <taxon>Oedothorax</taxon>
    </lineage>
</organism>